<evidence type="ECO:0000256" key="6">
    <source>
        <dbReference type="ARBA" id="ARBA00022989"/>
    </source>
</evidence>
<keyword evidence="4 8" id="KW-1003">Cell membrane</keyword>
<feature type="transmembrane region" description="Helical" evidence="9">
    <location>
        <begin position="106"/>
        <end position="125"/>
    </location>
</feature>
<evidence type="ECO:0000256" key="5">
    <source>
        <dbReference type="ARBA" id="ARBA00022692"/>
    </source>
</evidence>
<organism evidence="10 11">
    <name type="scientific">Paenibacillus mendelii</name>
    <dbReference type="NCBI Taxonomy" id="206163"/>
    <lineage>
        <taxon>Bacteria</taxon>
        <taxon>Bacillati</taxon>
        <taxon>Bacillota</taxon>
        <taxon>Bacilli</taxon>
        <taxon>Bacillales</taxon>
        <taxon>Paenibacillaceae</taxon>
        <taxon>Paenibacillus</taxon>
    </lineage>
</organism>
<dbReference type="PANTHER" id="PTHR34295">
    <property type="entry name" value="BIOTIN TRANSPORTER BIOY"/>
    <property type="match status" value="1"/>
</dbReference>
<dbReference type="InterPro" id="IPR003784">
    <property type="entry name" value="BioY"/>
</dbReference>
<evidence type="ECO:0000313" key="11">
    <source>
        <dbReference type="Proteomes" id="UP001589818"/>
    </source>
</evidence>
<evidence type="ECO:0000256" key="7">
    <source>
        <dbReference type="ARBA" id="ARBA00023136"/>
    </source>
</evidence>
<reference evidence="10 11" key="1">
    <citation type="submission" date="2024-09" db="EMBL/GenBank/DDBJ databases">
        <authorList>
            <person name="Sun Q."/>
            <person name="Mori K."/>
        </authorList>
    </citation>
    <scope>NUCLEOTIDE SEQUENCE [LARGE SCALE GENOMIC DNA]</scope>
    <source>
        <strain evidence="10 11">CCM 4839</strain>
    </source>
</reference>
<evidence type="ECO:0000313" key="10">
    <source>
        <dbReference type="EMBL" id="MFC0391199.1"/>
    </source>
</evidence>
<proteinExistence type="inferred from homology"/>
<protein>
    <recommendedName>
        <fullName evidence="8">Biotin transporter</fullName>
    </recommendedName>
</protein>
<dbReference type="Gene3D" id="1.10.1760.20">
    <property type="match status" value="1"/>
</dbReference>
<feature type="transmembrane region" description="Helical" evidence="9">
    <location>
        <begin position="21"/>
        <end position="44"/>
    </location>
</feature>
<dbReference type="PANTHER" id="PTHR34295:SF4">
    <property type="entry name" value="BIOTIN TRANSPORTER BIOY-RELATED"/>
    <property type="match status" value="1"/>
</dbReference>
<feature type="transmembrane region" description="Helical" evidence="9">
    <location>
        <begin position="137"/>
        <end position="158"/>
    </location>
</feature>
<comment type="caution">
    <text evidence="10">The sequence shown here is derived from an EMBL/GenBank/DDBJ whole genome shotgun (WGS) entry which is preliminary data.</text>
</comment>
<keyword evidence="11" id="KW-1185">Reference proteome</keyword>
<evidence type="ECO:0000256" key="9">
    <source>
        <dbReference type="SAM" id="Phobius"/>
    </source>
</evidence>
<keyword evidence="5 9" id="KW-0812">Transmembrane</keyword>
<evidence type="ECO:0000256" key="8">
    <source>
        <dbReference type="PIRNR" id="PIRNR016661"/>
    </source>
</evidence>
<keyword evidence="3 8" id="KW-0813">Transport</keyword>
<dbReference type="Proteomes" id="UP001589818">
    <property type="component" value="Unassembled WGS sequence"/>
</dbReference>
<comment type="subcellular location">
    <subcellularLocation>
        <location evidence="1 8">Cell membrane</location>
        <topology evidence="1 8">Multi-pass membrane protein</topology>
    </subcellularLocation>
</comment>
<comment type="similarity">
    <text evidence="2 8">Belongs to the BioY family.</text>
</comment>
<dbReference type="EMBL" id="JBHLVF010000010">
    <property type="protein sequence ID" value="MFC0391199.1"/>
    <property type="molecule type" value="Genomic_DNA"/>
</dbReference>
<evidence type="ECO:0000256" key="2">
    <source>
        <dbReference type="ARBA" id="ARBA00010692"/>
    </source>
</evidence>
<feature type="transmembrane region" description="Helical" evidence="9">
    <location>
        <begin position="178"/>
        <end position="196"/>
    </location>
</feature>
<evidence type="ECO:0000256" key="3">
    <source>
        <dbReference type="ARBA" id="ARBA00022448"/>
    </source>
</evidence>
<name>A0ABV6J6U5_9BACL</name>
<dbReference type="RefSeq" id="WP_204818150.1">
    <property type="nucleotide sequence ID" value="NZ_JANHOF010000004.1"/>
</dbReference>
<gene>
    <name evidence="10" type="ORF">ACFFJ8_07390</name>
</gene>
<evidence type="ECO:0000256" key="4">
    <source>
        <dbReference type="ARBA" id="ARBA00022475"/>
    </source>
</evidence>
<accession>A0ABV6J6U5</accession>
<keyword evidence="7 8" id="KW-0472">Membrane</keyword>
<keyword evidence="6 9" id="KW-1133">Transmembrane helix</keyword>
<sequence>MTTSTTEPSRKAVNSQAQPVHWIRGMVFTALFAALFIAFSSIIIPLWFTPIPFTLQTLAVMLAGGLLGARYGFWSIALVVLLTATGLPLIHGNGGLSLLLGPTAGFIWMFPFAALLIGWVSDRLFRDKKQLNGKQVMILLISIIVFGVIAVHISGVAWMARKPELSFADALAAASYPFLPGDAIKAVVSALLIRTLRPFLPKLR</sequence>
<dbReference type="PIRSF" id="PIRSF016661">
    <property type="entry name" value="BioY"/>
    <property type="match status" value="1"/>
</dbReference>
<dbReference type="Pfam" id="PF02632">
    <property type="entry name" value="BioY"/>
    <property type="match status" value="1"/>
</dbReference>
<evidence type="ECO:0000256" key="1">
    <source>
        <dbReference type="ARBA" id="ARBA00004651"/>
    </source>
</evidence>
<feature type="transmembrane region" description="Helical" evidence="9">
    <location>
        <begin position="50"/>
        <end position="69"/>
    </location>
</feature>
<feature type="transmembrane region" description="Helical" evidence="9">
    <location>
        <begin position="76"/>
        <end position="100"/>
    </location>
</feature>